<keyword evidence="4" id="KW-0812">Transmembrane</keyword>
<evidence type="ECO:0000256" key="4">
    <source>
        <dbReference type="SAM" id="Phobius"/>
    </source>
</evidence>
<dbReference type="SUPFAM" id="SSF55874">
    <property type="entry name" value="ATPase domain of HSP90 chaperone/DNA topoisomerase II/histidine kinase"/>
    <property type="match status" value="1"/>
</dbReference>
<keyword evidence="2 6" id="KW-0418">Kinase</keyword>
<dbReference type="Gene3D" id="3.30.565.10">
    <property type="entry name" value="Histidine kinase-like ATPase, C-terminal domain"/>
    <property type="match status" value="1"/>
</dbReference>
<evidence type="ECO:0000256" key="3">
    <source>
        <dbReference type="ARBA" id="ARBA00023012"/>
    </source>
</evidence>
<evidence type="ECO:0000313" key="7">
    <source>
        <dbReference type="Proteomes" id="UP000028492"/>
    </source>
</evidence>
<keyword evidence="3" id="KW-0902">Two-component regulatory system</keyword>
<dbReference type="PANTHER" id="PTHR24421:SF63">
    <property type="entry name" value="SENSOR HISTIDINE KINASE DESK"/>
    <property type="match status" value="1"/>
</dbReference>
<protein>
    <submittedName>
        <fullName evidence="6">Two-component system histidine kinase</fullName>
    </submittedName>
</protein>
<keyword evidence="7" id="KW-1185">Reference proteome</keyword>
<dbReference type="STRING" id="208439.AJAP_29005"/>
<keyword evidence="4" id="KW-0472">Membrane</keyword>
<feature type="transmembrane region" description="Helical" evidence="4">
    <location>
        <begin position="39"/>
        <end position="56"/>
    </location>
</feature>
<evidence type="ECO:0000256" key="2">
    <source>
        <dbReference type="ARBA" id="ARBA00022777"/>
    </source>
</evidence>
<dbReference type="Gene3D" id="1.20.5.1930">
    <property type="match status" value="1"/>
</dbReference>
<evidence type="ECO:0000259" key="5">
    <source>
        <dbReference type="Pfam" id="PF07730"/>
    </source>
</evidence>
<keyword evidence="4" id="KW-1133">Transmembrane helix</keyword>
<accession>A0A075V215</accession>
<name>A0A075V215_9PSEU</name>
<feature type="transmembrane region" description="Helical" evidence="4">
    <location>
        <begin position="163"/>
        <end position="183"/>
    </location>
</feature>
<dbReference type="InterPro" id="IPR050482">
    <property type="entry name" value="Sensor_HK_TwoCompSys"/>
</dbReference>
<dbReference type="HOGENOM" id="CLU_000445_20_8_11"/>
<organism evidence="6 7">
    <name type="scientific">Amycolatopsis japonica</name>
    <dbReference type="NCBI Taxonomy" id="208439"/>
    <lineage>
        <taxon>Bacteria</taxon>
        <taxon>Bacillati</taxon>
        <taxon>Actinomycetota</taxon>
        <taxon>Actinomycetes</taxon>
        <taxon>Pseudonocardiales</taxon>
        <taxon>Pseudonocardiaceae</taxon>
        <taxon>Amycolatopsis</taxon>
        <taxon>Amycolatopsis japonica group</taxon>
    </lineage>
</organism>
<keyword evidence="1" id="KW-0808">Transferase</keyword>
<dbReference type="InterPro" id="IPR011712">
    <property type="entry name" value="Sig_transdc_His_kin_sub3_dim/P"/>
</dbReference>
<proteinExistence type="predicted"/>
<evidence type="ECO:0000313" key="6">
    <source>
        <dbReference type="EMBL" id="AIG78636.1"/>
    </source>
</evidence>
<feature type="transmembrane region" description="Helical" evidence="4">
    <location>
        <begin position="95"/>
        <end position="114"/>
    </location>
</feature>
<dbReference type="EMBL" id="CP008953">
    <property type="protein sequence ID" value="AIG78636.1"/>
    <property type="molecule type" value="Genomic_DNA"/>
</dbReference>
<dbReference type="eggNOG" id="COG4585">
    <property type="taxonomic scope" value="Bacteria"/>
</dbReference>
<dbReference type="KEGG" id="aja:AJAP_29005"/>
<feature type="transmembrane region" description="Helical" evidence="4">
    <location>
        <begin position="120"/>
        <end position="151"/>
    </location>
</feature>
<evidence type="ECO:0000256" key="1">
    <source>
        <dbReference type="ARBA" id="ARBA00022679"/>
    </source>
</evidence>
<dbReference type="Pfam" id="PF07730">
    <property type="entry name" value="HisKA_3"/>
    <property type="match status" value="1"/>
</dbReference>
<sequence length="402" mass="43176">MGEPVSDYPGKVETGLNSRENWWADMPPRTGRGPRPRRWVFFGLAFIVPGFVPAAVDLATDGATAKELVIAVLLLFYGSCYVLFPLSLRPSRRKTTYVFSVLMLLIGLALVFLHDNNPYILIYATAVLAFTLPPAWSLILDGGALLVVLAVHLVVGKYDFGDLIAVISITAAMFFMANLVRAVRKLEAANQEIATLAVAGERERLARDLHDILGHSLTTITVKAGLARRILESGKDDSRALQEIREVESLTRSALSDIRATVSEYREVSLSAEVAGARAALRAAEIDADLPHAVDNVAPALQRTFGYVLREAVTNVLRHSGAKRVKVRLGKTWLEVEDDGEGGEAMAGNGLRGLTERLDAVGGTLTATTPPGGGWLVRADVPESALRSDVAAPLSEPTGGCA</sequence>
<gene>
    <name evidence="6" type="primary">desK</name>
    <name evidence="6" type="ORF">AJAP_29005</name>
</gene>
<feature type="domain" description="Signal transduction histidine kinase subgroup 3 dimerisation and phosphoacceptor" evidence="5">
    <location>
        <begin position="201"/>
        <end position="269"/>
    </location>
</feature>
<dbReference type="PANTHER" id="PTHR24421">
    <property type="entry name" value="NITRATE/NITRITE SENSOR PROTEIN NARX-RELATED"/>
    <property type="match status" value="1"/>
</dbReference>
<dbReference type="GO" id="GO:0016020">
    <property type="term" value="C:membrane"/>
    <property type="evidence" value="ECO:0007669"/>
    <property type="project" value="InterPro"/>
</dbReference>
<dbReference type="GO" id="GO:0000155">
    <property type="term" value="F:phosphorelay sensor kinase activity"/>
    <property type="evidence" value="ECO:0007669"/>
    <property type="project" value="InterPro"/>
</dbReference>
<dbReference type="GO" id="GO:0046983">
    <property type="term" value="F:protein dimerization activity"/>
    <property type="evidence" value="ECO:0007669"/>
    <property type="project" value="InterPro"/>
</dbReference>
<dbReference type="CDD" id="cd16917">
    <property type="entry name" value="HATPase_UhpB-NarQ-NarX-like"/>
    <property type="match status" value="1"/>
</dbReference>
<feature type="transmembrane region" description="Helical" evidence="4">
    <location>
        <begin position="68"/>
        <end position="88"/>
    </location>
</feature>
<reference evidence="6 7" key="1">
    <citation type="journal article" date="2014" name="J. Biotechnol.">
        <title>Complete genome sequence of the actinobacterium Amycolatopsis japonica MG417-CF17(T) (=DSM 44213T) producing (S,S)-N,N'-ethylenediaminedisuccinic acid.</title>
        <authorList>
            <person name="Stegmann E."/>
            <person name="Albersmeier A."/>
            <person name="Spohn M."/>
            <person name="Gert H."/>
            <person name="Weber T."/>
            <person name="Wohlleben W."/>
            <person name="Kalinowski J."/>
            <person name="Ruckert C."/>
        </authorList>
    </citation>
    <scope>NUCLEOTIDE SEQUENCE [LARGE SCALE GENOMIC DNA]</scope>
    <source>
        <strain evidence="7">MG417-CF17 (DSM 44213)</strain>
    </source>
</reference>
<dbReference type="AlphaFoldDB" id="A0A075V215"/>
<dbReference type="InterPro" id="IPR036890">
    <property type="entry name" value="HATPase_C_sf"/>
</dbReference>
<dbReference type="Proteomes" id="UP000028492">
    <property type="component" value="Chromosome"/>
</dbReference>